<accession>A0A518ITH0</accession>
<dbReference type="AlphaFoldDB" id="A0A518ITH0"/>
<reference evidence="2 3" key="1">
    <citation type="submission" date="2019-02" db="EMBL/GenBank/DDBJ databases">
        <title>Deep-cultivation of Planctomycetes and their phenomic and genomic characterization uncovers novel biology.</title>
        <authorList>
            <person name="Wiegand S."/>
            <person name="Jogler M."/>
            <person name="Boedeker C."/>
            <person name="Pinto D."/>
            <person name="Vollmers J."/>
            <person name="Rivas-Marin E."/>
            <person name="Kohn T."/>
            <person name="Peeters S.H."/>
            <person name="Heuer A."/>
            <person name="Rast P."/>
            <person name="Oberbeckmann S."/>
            <person name="Bunk B."/>
            <person name="Jeske O."/>
            <person name="Meyerdierks A."/>
            <person name="Storesund J.E."/>
            <person name="Kallscheuer N."/>
            <person name="Luecker S."/>
            <person name="Lage O.M."/>
            <person name="Pohl T."/>
            <person name="Merkel B.J."/>
            <person name="Hornburger P."/>
            <person name="Mueller R.-W."/>
            <person name="Bruemmer F."/>
            <person name="Labrenz M."/>
            <person name="Spormann A.M."/>
            <person name="Op den Camp H."/>
            <person name="Overmann J."/>
            <person name="Amann R."/>
            <person name="Jetten M.S.M."/>
            <person name="Mascher T."/>
            <person name="Medema M.H."/>
            <person name="Devos D.P."/>
            <person name="Kaster A.-K."/>
            <person name="Ovreas L."/>
            <person name="Rohde M."/>
            <person name="Galperin M.Y."/>
            <person name="Jogler C."/>
        </authorList>
    </citation>
    <scope>NUCLEOTIDE SEQUENCE [LARGE SCALE GENOMIC DNA]</scope>
    <source>
        <strain evidence="2 3">Mal33</strain>
    </source>
</reference>
<organism evidence="2 3">
    <name type="scientific">Rosistilla oblonga</name>
    <dbReference type="NCBI Taxonomy" id="2527990"/>
    <lineage>
        <taxon>Bacteria</taxon>
        <taxon>Pseudomonadati</taxon>
        <taxon>Planctomycetota</taxon>
        <taxon>Planctomycetia</taxon>
        <taxon>Pirellulales</taxon>
        <taxon>Pirellulaceae</taxon>
        <taxon>Rosistilla</taxon>
    </lineage>
</organism>
<sequence>MAGYFLYSLDWPSLNSFLESPSEDLAAAMAENVSELLDSYDEQLEDDDEAADWPSDTESLLPILIDRLQRKDWYADLSEIGKNIWERAFVDLCNDDELNPFGFECESDGVYWNIVSEAIAHHDQPKNQLTEKEITHFGARPFRYWHTGRLNWDAWQPMHSMHSPAEVVALAEQFEAAEATLRDSRHPEVDEDYEELMSVLDKLKTNGRVLYVSVDT</sequence>
<keyword evidence="3" id="KW-1185">Reference proteome</keyword>
<dbReference type="RefSeq" id="WP_145284728.1">
    <property type="nucleotide sequence ID" value="NZ_CP036318.1"/>
</dbReference>
<evidence type="ECO:0000259" key="1">
    <source>
        <dbReference type="Pfam" id="PF24740"/>
    </source>
</evidence>
<feature type="domain" description="DUF7691" evidence="1">
    <location>
        <begin position="5"/>
        <end position="208"/>
    </location>
</feature>
<proteinExistence type="predicted"/>
<dbReference type="Pfam" id="PF24740">
    <property type="entry name" value="DUF7691"/>
    <property type="match status" value="1"/>
</dbReference>
<gene>
    <name evidence="2" type="ORF">Mal33_23620</name>
</gene>
<dbReference type="Proteomes" id="UP000316770">
    <property type="component" value="Chromosome"/>
</dbReference>
<protein>
    <recommendedName>
        <fullName evidence="1">DUF7691 domain-containing protein</fullName>
    </recommendedName>
</protein>
<dbReference type="InterPro" id="IPR056108">
    <property type="entry name" value="DUF7691"/>
</dbReference>
<name>A0A518ITH0_9BACT</name>
<dbReference type="EMBL" id="CP036318">
    <property type="protein sequence ID" value="QDV56373.1"/>
    <property type="molecule type" value="Genomic_DNA"/>
</dbReference>
<evidence type="ECO:0000313" key="2">
    <source>
        <dbReference type="EMBL" id="QDV56373.1"/>
    </source>
</evidence>
<evidence type="ECO:0000313" key="3">
    <source>
        <dbReference type="Proteomes" id="UP000316770"/>
    </source>
</evidence>